<name>A0A4Q1BI19_TREME</name>
<protein>
    <submittedName>
        <fullName evidence="1">Uncharacterized protein</fullName>
    </submittedName>
</protein>
<comment type="caution">
    <text evidence="1">The sequence shown here is derived from an EMBL/GenBank/DDBJ whole genome shotgun (WGS) entry which is preliminary data.</text>
</comment>
<dbReference type="EMBL" id="SDIL01000074">
    <property type="protein sequence ID" value="RXK37226.1"/>
    <property type="molecule type" value="Genomic_DNA"/>
</dbReference>
<dbReference type="VEuPathDB" id="FungiDB:TREMEDRAFT_64028"/>
<dbReference type="InParanoid" id="A0A4Q1BI19"/>
<keyword evidence="2" id="KW-1185">Reference proteome</keyword>
<gene>
    <name evidence="1" type="ORF">M231_05516</name>
</gene>
<evidence type="ECO:0000313" key="2">
    <source>
        <dbReference type="Proteomes" id="UP000289152"/>
    </source>
</evidence>
<organism evidence="1 2">
    <name type="scientific">Tremella mesenterica</name>
    <name type="common">Jelly fungus</name>
    <dbReference type="NCBI Taxonomy" id="5217"/>
    <lineage>
        <taxon>Eukaryota</taxon>
        <taxon>Fungi</taxon>
        <taxon>Dikarya</taxon>
        <taxon>Basidiomycota</taxon>
        <taxon>Agaricomycotina</taxon>
        <taxon>Tremellomycetes</taxon>
        <taxon>Tremellales</taxon>
        <taxon>Tremellaceae</taxon>
        <taxon>Tremella</taxon>
    </lineage>
</organism>
<sequence>MQPIPNQITFGTRLANLPHMPAEIVSNPLTISVNPLNSLARAAHQTPLFPRIFETAQTIIPQIRAVLPIFDQNLALDPVAKTEVDNILARVDRAAGPLGVHQFGHSDLQKWQFDTYLSNLNEILELKTLQNGMNTGDSANEVRVWDSTSYMNLQNTWVLKRGNVVDKFTPLVAIYVQSDASIPSHIFDRLHSAINRRLITMNEDGQVSLNRQGAEIEFDGPTTTTIIRAIEHMFRRLATLRVRIGILTTYERSLVFFVNRHHIEVSQVFRRNGASPTNPLGSFMPLLTAISLLNIIFYRHDDTWSVKLS</sequence>
<evidence type="ECO:0000313" key="1">
    <source>
        <dbReference type="EMBL" id="RXK37226.1"/>
    </source>
</evidence>
<dbReference type="Proteomes" id="UP000289152">
    <property type="component" value="Unassembled WGS sequence"/>
</dbReference>
<accession>A0A4Q1BI19</accession>
<reference evidence="1 2" key="1">
    <citation type="submission" date="2016-06" db="EMBL/GenBank/DDBJ databases">
        <title>Evolution of pathogenesis and genome organization in the Tremellales.</title>
        <authorList>
            <person name="Cuomo C."/>
            <person name="Litvintseva A."/>
            <person name="Heitman J."/>
            <person name="Chen Y."/>
            <person name="Sun S."/>
            <person name="Springer D."/>
            <person name="Dromer F."/>
            <person name="Young S."/>
            <person name="Zeng Q."/>
            <person name="Chapman S."/>
            <person name="Gujja S."/>
            <person name="Saif S."/>
            <person name="Birren B."/>
        </authorList>
    </citation>
    <scope>NUCLEOTIDE SEQUENCE [LARGE SCALE GENOMIC DNA]</scope>
    <source>
        <strain evidence="1 2">ATCC 28783</strain>
    </source>
</reference>
<proteinExistence type="predicted"/>
<dbReference type="AlphaFoldDB" id="A0A4Q1BI19"/>